<evidence type="ECO:0000313" key="5">
    <source>
        <dbReference type="EMBL" id="RDW82949.1"/>
    </source>
</evidence>
<dbReference type="PANTHER" id="PTHR48081">
    <property type="entry name" value="AB HYDROLASE SUPERFAMILY PROTEIN C4A8.06C"/>
    <property type="match status" value="1"/>
</dbReference>
<comment type="similarity">
    <text evidence="1">Belongs to the 'GDXG' lipolytic enzyme family.</text>
</comment>
<dbReference type="SUPFAM" id="SSF53474">
    <property type="entry name" value="alpha/beta-Hydrolases"/>
    <property type="match status" value="1"/>
</dbReference>
<dbReference type="PANTHER" id="PTHR48081:SF31">
    <property type="entry name" value="STERYL ACETYL HYDROLASE MUG81-RELATED"/>
    <property type="match status" value="1"/>
</dbReference>
<gene>
    <name evidence="5" type="ORF">BP5796_04440</name>
</gene>
<evidence type="ECO:0000256" key="3">
    <source>
        <dbReference type="PROSITE-ProRule" id="PRU10038"/>
    </source>
</evidence>
<dbReference type="InterPro" id="IPR033140">
    <property type="entry name" value="Lipase_GDXG_put_SER_AS"/>
</dbReference>
<reference evidence="5 6" key="1">
    <citation type="journal article" date="2018" name="IMA Fungus">
        <title>IMA Genome-F 9: Draft genome sequence of Annulohypoxylon stygium, Aspergillus mulundensis, Berkeleyomyces basicola (syn. Thielaviopsis basicola), Ceratocystis smalleyi, two Cercospora beticola strains, Coleophoma cylindrospora, Fusarium fracticaudum, Phialophora cf. hyalina, and Morchella septimelata.</title>
        <authorList>
            <person name="Wingfield B.D."/>
            <person name="Bills G.F."/>
            <person name="Dong Y."/>
            <person name="Huang W."/>
            <person name="Nel W.J."/>
            <person name="Swalarsk-Parry B.S."/>
            <person name="Vaghefi N."/>
            <person name="Wilken P.M."/>
            <person name="An Z."/>
            <person name="de Beer Z.W."/>
            <person name="De Vos L."/>
            <person name="Chen L."/>
            <person name="Duong T.A."/>
            <person name="Gao Y."/>
            <person name="Hammerbacher A."/>
            <person name="Kikkert J.R."/>
            <person name="Li Y."/>
            <person name="Li H."/>
            <person name="Li K."/>
            <person name="Li Q."/>
            <person name="Liu X."/>
            <person name="Ma X."/>
            <person name="Naidoo K."/>
            <person name="Pethybridge S.J."/>
            <person name="Sun J."/>
            <person name="Steenkamp E.T."/>
            <person name="van der Nest M.A."/>
            <person name="van Wyk S."/>
            <person name="Wingfield M.J."/>
            <person name="Xiong C."/>
            <person name="Yue Q."/>
            <person name="Zhang X."/>
        </authorList>
    </citation>
    <scope>NUCLEOTIDE SEQUENCE [LARGE SCALE GENOMIC DNA]</scope>
    <source>
        <strain evidence="5 6">BP5796</strain>
    </source>
</reference>
<evidence type="ECO:0000256" key="2">
    <source>
        <dbReference type="ARBA" id="ARBA00022801"/>
    </source>
</evidence>
<dbReference type="InterPro" id="IPR013094">
    <property type="entry name" value="AB_hydrolase_3"/>
</dbReference>
<keyword evidence="2" id="KW-0378">Hydrolase</keyword>
<dbReference type="InterPro" id="IPR050300">
    <property type="entry name" value="GDXG_lipolytic_enzyme"/>
</dbReference>
<dbReference type="GO" id="GO:0016787">
    <property type="term" value="F:hydrolase activity"/>
    <property type="evidence" value="ECO:0007669"/>
    <property type="project" value="UniProtKB-KW"/>
</dbReference>
<feature type="active site" evidence="3">
    <location>
        <position position="193"/>
    </location>
</feature>
<dbReference type="Gene3D" id="3.40.50.1820">
    <property type="entry name" value="alpha/beta hydrolase"/>
    <property type="match status" value="1"/>
</dbReference>
<organism evidence="5 6">
    <name type="scientific">Coleophoma crateriformis</name>
    <dbReference type="NCBI Taxonomy" id="565419"/>
    <lineage>
        <taxon>Eukaryota</taxon>
        <taxon>Fungi</taxon>
        <taxon>Dikarya</taxon>
        <taxon>Ascomycota</taxon>
        <taxon>Pezizomycotina</taxon>
        <taxon>Leotiomycetes</taxon>
        <taxon>Helotiales</taxon>
        <taxon>Dermateaceae</taxon>
        <taxon>Coleophoma</taxon>
    </lineage>
</organism>
<feature type="domain" description="Alpha/beta hydrolase fold-3" evidence="4">
    <location>
        <begin position="113"/>
        <end position="324"/>
    </location>
</feature>
<dbReference type="AlphaFoldDB" id="A0A3D8S9C2"/>
<dbReference type="Proteomes" id="UP000256328">
    <property type="component" value="Unassembled WGS sequence"/>
</dbReference>
<comment type="caution">
    <text evidence="5">The sequence shown here is derived from an EMBL/GenBank/DDBJ whole genome shotgun (WGS) entry which is preliminary data.</text>
</comment>
<dbReference type="PROSITE" id="PS01174">
    <property type="entry name" value="LIPASE_GDXG_SER"/>
    <property type="match status" value="1"/>
</dbReference>
<dbReference type="OrthoDB" id="2152029at2759"/>
<sequence>MEKTNANTQLPKPSALSVLKVILSIEFAFTKRLYTAPFRGENGAHSYSRDVFYAALRAGVTGFTPEQIQHLAWDTKSMYKVGAKIHGCQPDSVDLMEGAKGHWIGKKDAKYVMLFIHGGGFYGPASYGHLKYQFALQKEMAKQGLDFAIFSLSYTLAPNLVYPTQLQQAASALQYLLSEQGRDPSTILLAGDSAGGNLVTALLLHLARPHPSVYPVKLSQPLHAALLISPWISFDTSEPSCKTNQHSDYITTTALERASMAYIALGSTHDTYTQPISAQSAWWSDVAETAVSDVMIWGGGGEILIDSITKFAGKMESGFNAAGNGAGFQFMVTPKQGHEEMIIDTLFLMGRKGDGALVVEKWLGDVLRKGSKNGYGKQDI</sequence>
<dbReference type="InterPro" id="IPR029058">
    <property type="entry name" value="AB_hydrolase_fold"/>
</dbReference>
<protein>
    <recommendedName>
        <fullName evidence="4">Alpha/beta hydrolase fold-3 domain-containing protein</fullName>
    </recommendedName>
</protein>
<evidence type="ECO:0000256" key="1">
    <source>
        <dbReference type="ARBA" id="ARBA00010515"/>
    </source>
</evidence>
<proteinExistence type="inferred from homology"/>
<dbReference type="EMBL" id="PDLN01000006">
    <property type="protein sequence ID" value="RDW82949.1"/>
    <property type="molecule type" value="Genomic_DNA"/>
</dbReference>
<dbReference type="Pfam" id="PF07859">
    <property type="entry name" value="Abhydrolase_3"/>
    <property type="match status" value="1"/>
</dbReference>
<evidence type="ECO:0000259" key="4">
    <source>
        <dbReference type="Pfam" id="PF07859"/>
    </source>
</evidence>
<name>A0A3D8S9C2_9HELO</name>
<evidence type="ECO:0000313" key="6">
    <source>
        <dbReference type="Proteomes" id="UP000256328"/>
    </source>
</evidence>
<keyword evidence="6" id="KW-1185">Reference proteome</keyword>
<accession>A0A3D8S9C2</accession>